<dbReference type="InterPro" id="IPR010730">
    <property type="entry name" value="HET"/>
</dbReference>
<dbReference type="EMBL" id="JAVRQU010000011">
    <property type="protein sequence ID" value="KAK5697516.1"/>
    <property type="molecule type" value="Genomic_DNA"/>
</dbReference>
<proteinExistence type="predicted"/>
<dbReference type="PANTHER" id="PTHR24148:SF73">
    <property type="entry name" value="HET DOMAIN PROTEIN (AFU_ORTHOLOGUE AFUA_8G01020)"/>
    <property type="match status" value="1"/>
</dbReference>
<dbReference type="Proteomes" id="UP001310594">
    <property type="component" value="Unassembled WGS sequence"/>
</dbReference>
<dbReference type="PANTHER" id="PTHR24148">
    <property type="entry name" value="ANKYRIN REPEAT DOMAIN-CONTAINING PROTEIN 39 HOMOLOG-RELATED"/>
    <property type="match status" value="1"/>
</dbReference>
<evidence type="ECO:0000256" key="1">
    <source>
        <dbReference type="SAM" id="MobiDB-lite"/>
    </source>
</evidence>
<evidence type="ECO:0000313" key="3">
    <source>
        <dbReference type="EMBL" id="KAK5697516.1"/>
    </source>
</evidence>
<organism evidence="3 4">
    <name type="scientific">Elasticomyces elasticus</name>
    <dbReference type="NCBI Taxonomy" id="574655"/>
    <lineage>
        <taxon>Eukaryota</taxon>
        <taxon>Fungi</taxon>
        <taxon>Dikarya</taxon>
        <taxon>Ascomycota</taxon>
        <taxon>Pezizomycotina</taxon>
        <taxon>Dothideomycetes</taxon>
        <taxon>Dothideomycetidae</taxon>
        <taxon>Mycosphaerellales</taxon>
        <taxon>Teratosphaeriaceae</taxon>
        <taxon>Elasticomyces</taxon>
    </lineage>
</organism>
<name>A0AAN7W0Z0_9PEZI</name>
<dbReference type="InterPro" id="IPR052895">
    <property type="entry name" value="HetReg/Transcr_Mod"/>
</dbReference>
<reference evidence="3" key="1">
    <citation type="submission" date="2023-08" db="EMBL/GenBank/DDBJ databases">
        <title>Black Yeasts Isolated from many extreme environments.</title>
        <authorList>
            <person name="Coleine C."/>
            <person name="Stajich J.E."/>
            <person name="Selbmann L."/>
        </authorList>
    </citation>
    <scope>NUCLEOTIDE SEQUENCE</scope>
    <source>
        <strain evidence="3">CCFEE 5810</strain>
    </source>
</reference>
<feature type="compositionally biased region" description="Polar residues" evidence="1">
    <location>
        <begin position="75"/>
        <end position="93"/>
    </location>
</feature>
<feature type="region of interest" description="Disordered" evidence="1">
    <location>
        <begin position="73"/>
        <end position="99"/>
    </location>
</feature>
<comment type="caution">
    <text evidence="3">The sequence shown here is derived from an EMBL/GenBank/DDBJ whole genome shotgun (WGS) entry which is preliminary data.</text>
</comment>
<accession>A0AAN7W0Z0</accession>
<gene>
    <name evidence="3" type="ORF">LTR97_007654</name>
</gene>
<evidence type="ECO:0000259" key="2">
    <source>
        <dbReference type="Pfam" id="PF06985"/>
    </source>
</evidence>
<sequence>MFTHQPLDDARTQIRLIQIVPWQDGDDEEAISLTLVVRELKAEEDDDHVEGDGVECFDEEWFEEDESRALVFGASPQTNSRLETDSHVTTSSDDQSEPGEGPIYTALSYMWGPPEPSRIILLDGQPFSIRLNLWQCLRVLRKQASPEVCYWIDQLCIDQDRLVERAEQVQRMDQIYSSADHVLLWLGDHAYVDTLLMLAGRSVSRVYASSLDSINNTEEVLRVKLPEGILLSSALQKHDDPLEDVLDLERLEGDEVPLFKQSFQLAIREELHDYGLHEDTFLEQFARMRENPYWRRAWIIQESLLAYDLRILGPKHELPWPVFALFHEAVRSVDEDDERRNDRRRELYNGLFRILDIRAFNRGPCQRNGLPFSALMTSMPSAECADIRDRFYSILGLVPQEQPFEVDYTISARTLYFRVLDWLEPAESQLYVHAIAVLLDLDVTDIQEGISADEQRILELHRPSALPWTELEE</sequence>
<dbReference type="AlphaFoldDB" id="A0AAN7W0Z0"/>
<protein>
    <recommendedName>
        <fullName evidence="2">Heterokaryon incompatibility domain-containing protein</fullName>
    </recommendedName>
</protein>
<feature type="domain" description="Heterokaryon incompatibility" evidence="2">
    <location>
        <begin position="104"/>
        <end position="302"/>
    </location>
</feature>
<dbReference type="Pfam" id="PF06985">
    <property type="entry name" value="HET"/>
    <property type="match status" value="1"/>
</dbReference>
<evidence type="ECO:0000313" key="4">
    <source>
        <dbReference type="Proteomes" id="UP001310594"/>
    </source>
</evidence>